<name>A0A955L8M7_9BACT</name>
<sequence length="222" mass="25634">MKIILKVIILLISGWGVWYFYDMRVNLYSQYEVLGIEDGILEYSQALFYVLAGIFAFVNSRLETKKYSAWFFLLITVGAFFIALEELSWGQRILNFETGEFFATNNFQSEVNIHNIHGTGALIRFGYIAIGIIGSISWIIKKLVKKRDFIFEILNNVPGWELLVLFILPVFINILDRELLAPQDYEVAEFFLSTGIMIWMLLQLVSYAQGSKSFARILPKNL</sequence>
<evidence type="ECO:0000313" key="2">
    <source>
        <dbReference type="EMBL" id="MCA9385649.1"/>
    </source>
</evidence>
<feature type="transmembrane region" description="Helical" evidence="1">
    <location>
        <begin position="121"/>
        <end position="141"/>
    </location>
</feature>
<feature type="transmembrane region" description="Helical" evidence="1">
    <location>
        <begin position="153"/>
        <end position="175"/>
    </location>
</feature>
<feature type="transmembrane region" description="Helical" evidence="1">
    <location>
        <begin position="67"/>
        <end position="84"/>
    </location>
</feature>
<keyword evidence="1" id="KW-0472">Membrane</keyword>
<proteinExistence type="predicted"/>
<dbReference type="EMBL" id="JAGQLH010000034">
    <property type="protein sequence ID" value="MCA9385649.1"/>
    <property type="molecule type" value="Genomic_DNA"/>
</dbReference>
<keyword evidence="1" id="KW-1133">Transmembrane helix</keyword>
<feature type="transmembrane region" description="Helical" evidence="1">
    <location>
        <begin position="187"/>
        <end position="208"/>
    </location>
</feature>
<reference evidence="2" key="1">
    <citation type="submission" date="2020-04" db="EMBL/GenBank/DDBJ databases">
        <authorList>
            <person name="Zhang T."/>
        </authorList>
    </citation>
    <scope>NUCLEOTIDE SEQUENCE</scope>
    <source>
        <strain evidence="2">HKST-UBA11</strain>
    </source>
</reference>
<evidence type="ECO:0008006" key="4">
    <source>
        <dbReference type="Google" id="ProtNLM"/>
    </source>
</evidence>
<reference evidence="2" key="2">
    <citation type="journal article" date="2021" name="Microbiome">
        <title>Successional dynamics and alternative stable states in a saline activated sludge microbial community over 9 years.</title>
        <authorList>
            <person name="Wang Y."/>
            <person name="Ye J."/>
            <person name="Ju F."/>
            <person name="Liu L."/>
            <person name="Boyd J.A."/>
            <person name="Deng Y."/>
            <person name="Parks D.H."/>
            <person name="Jiang X."/>
            <person name="Yin X."/>
            <person name="Woodcroft B.J."/>
            <person name="Tyson G.W."/>
            <person name="Hugenholtz P."/>
            <person name="Polz M.F."/>
            <person name="Zhang T."/>
        </authorList>
    </citation>
    <scope>NUCLEOTIDE SEQUENCE</scope>
    <source>
        <strain evidence="2">HKST-UBA11</strain>
    </source>
</reference>
<dbReference type="Proteomes" id="UP000754563">
    <property type="component" value="Unassembled WGS sequence"/>
</dbReference>
<keyword evidence="1" id="KW-0812">Transmembrane</keyword>
<evidence type="ECO:0000256" key="1">
    <source>
        <dbReference type="SAM" id="Phobius"/>
    </source>
</evidence>
<protein>
    <recommendedName>
        <fullName evidence="4">DUF998 domain-containing protein</fullName>
    </recommendedName>
</protein>
<feature type="transmembrane region" description="Helical" evidence="1">
    <location>
        <begin position="5"/>
        <end position="21"/>
    </location>
</feature>
<gene>
    <name evidence="2" type="ORF">KC717_03300</name>
</gene>
<feature type="transmembrane region" description="Helical" evidence="1">
    <location>
        <begin position="41"/>
        <end position="60"/>
    </location>
</feature>
<evidence type="ECO:0000313" key="3">
    <source>
        <dbReference type="Proteomes" id="UP000754563"/>
    </source>
</evidence>
<organism evidence="2 3">
    <name type="scientific">Candidatus Dojkabacteria bacterium</name>
    <dbReference type="NCBI Taxonomy" id="2099670"/>
    <lineage>
        <taxon>Bacteria</taxon>
        <taxon>Candidatus Dojkabacteria</taxon>
    </lineage>
</organism>
<comment type="caution">
    <text evidence="2">The sequence shown here is derived from an EMBL/GenBank/DDBJ whole genome shotgun (WGS) entry which is preliminary data.</text>
</comment>
<dbReference type="AlphaFoldDB" id="A0A955L8M7"/>
<accession>A0A955L8M7</accession>